<accession>A0A133Q965</accession>
<evidence type="ECO:0000313" key="2">
    <source>
        <dbReference type="Proteomes" id="UP000070533"/>
    </source>
</evidence>
<dbReference type="AlphaFoldDB" id="A0A133Q965"/>
<dbReference type="PATRIC" id="fig|28128.5.peg.1275"/>
<protein>
    <submittedName>
        <fullName evidence="1">Uncharacterized protein</fullName>
    </submittedName>
</protein>
<reference evidence="2" key="1">
    <citation type="submission" date="2016-01" db="EMBL/GenBank/DDBJ databases">
        <authorList>
            <person name="Mitreva M."/>
            <person name="Pepin K.H."/>
            <person name="Mihindukulasuriya K.A."/>
            <person name="Fulton R."/>
            <person name="Fronick C."/>
            <person name="O'Laughlin M."/>
            <person name="Miner T."/>
            <person name="Herter B."/>
            <person name="Rosa B.A."/>
            <person name="Cordes M."/>
            <person name="Tomlinson C."/>
            <person name="Wollam A."/>
            <person name="Palsikar V.B."/>
            <person name="Mardis E.R."/>
            <person name="Wilson R.K."/>
        </authorList>
    </citation>
    <scope>NUCLEOTIDE SEQUENCE [LARGE SCALE GENOMIC DNA]</scope>
    <source>
        <strain evidence="2">MJR7716</strain>
    </source>
</reference>
<dbReference type="Proteomes" id="UP000070533">
    <property type="component" value="Unassembled WGS sequence"/>
</dbReference>
<comment type="caution">
    <text evidence="1">The sequence shown here is derived from an EMBL/GenBank/DDBJ whole genome shotgun (WGS) entry which is preliminary data.</text>
</comment>
<evidence type="ECO:0000313" key="1">
    <source>
        <dbReference type="EMBL" id="KXA39416.1"/>
    </source>
</evidence>
<gene>
    <name evidence="1" type="ORF">HMPREF3226_01251</name>
</gene>
<proteinExistence type="predicted"/>
<dbReference type="STRING" id="28128.HMPREF3226_01251"/>
<dbReference type="EMBL" id="LRQG01000092">
    <property type="protein sequence ID" value="KXA39416.1"/>
    <property type="molecule type" value="Genomic_DNA"/>
</dbReference>
<sequence length="48" mass="5562">MGCFADVENSIFSSSFLTHANIQNIHVIMWIGAIKDFKKHNILWLTRN</sequence>
<name>A0A133Q965_9BACT</name>
<organism evidence="1 2">
    <name type="scientific">Prevotella corporis</name>
    <dbReference type="NCBI Taxonomy" id="28128"/>
    <lineage>
        <taxon>Bacteria</taxon>
        <taxon>Pseudomonadati</taxon>
        <taxon>Bacteroidota</taxon>
        <taxon>Bacteroidia</taxon>
        <taxon>Bacteroidales</taxon>
        <taxon>Prevotellaceae</taxon>
        <taxon>Prevotella</taxon>
    </lineage>
</organism>
<keyword evidence="2" id="KW-1185">Reference proteome</keyword>